<dbReference type="PANTHER" id="PTHR33653">
    <property type="entry name" value="RIBONUCLEASE VAPC2"/>
    <property type="match status" value="1"/>
</dbReference>
<reference evidence="9 10" key="1">
    <citation type="submission" date="2022-09" db="EMBL/GenBank/DDBJ databases">
        <authorList>
            <person name="Giprobiosintez L."/>
        </authorList>
    </citation>
    <scope>NUCLEOTIDE SEQUENCE [LARGE SCALE GENOMIC DNA]</scope>
    <source>
        <strain evidence="10">VKPM-B-12549 (GBS-15)</strain>
    </source>
</reference>
<evidence type="ECO:0000256" key="4">
    <source>
        <dbReference type="ARBA" id="ARBA00022723"/>
    </source>
</evidence>
<dbReference type="Proteomes" id="UP001359308">
    <property type="component" value="Chromosome"/>
</dbReference>
<dbReference type="InterPro" id="IPR050556">
    <property type="entry name" value="Type_II_TA_system_RNase"/>
</dbReference>
<evidence type="ECO:0000256" key="3">
    <source>
        <dbReference type="ARBA" id="ARBA00022722"/>
    </source>
</evidence>
<keyword evidence="4" id="KW-0479">Metal-binding</keyword>
<feature type="domain" description="PIN" evidence="8">
    <location>
        <begin position="3"/>
        <end position="124"/>
    </location>
</feature>
<organism evidence="9 10">
    <name type="scientific">Methylococcus capsulatus</name>
    <dbReference type="NCBI Taxonomy" id="414"/>
    <lineage>
        <taxon>Bacteria</taxon>
        <taxon>Pseudomonadati</taxon>
        <taxon>Pseudomonadota</taxon>
        <taxon>Gammaproteobacteria</taxon>
        <taxon>Methylococcales</taxon>
        <taxon>Methylococcaceae</taxon>
        <taxon>Methylococcus</taxon>
    </lineage>
</organism>
<evidence type="ECO:0000256" key="5">
    <source>
        <dbReference type="ARBA" id="ARBA00022801"/>
    </source>
</evidence>
<protein>
    <submittedName>
        <fullName evidence="9">Type II toxin-antitoxin system VapC family toxin</fullName>
    </submittedName>
</protein>
<accession>A0ABZ2F6J8</accession>
<dbReference type="RefSeq" id="WP_198324289.1">
    <property type="nucleotide sequence ID" value="NZ_CP104311.1"/>
</dbReference>
<dbReference type="Pfam" id="PF01850">
    <property type="entry name" value="PIN"/>
    <property type="match status" value="1"/>
</dbReference>
<evidence type="ECO:0000256" key="2">
    <source>
        <dbReference type="ARBA" id="ARBA00022649"/>
    </source>
</evidence>
<comment type="cofactor">
    <cofactor evidence="1">
        <name>Mg(2+)</name>
        <dbReference type="ChEBI" id="CHEBI:18420"/>
    </cofactor>
</comment>
<keyword evidence="6" id="KW-0460">Magnesium</keyword>
<keyword evidence="3" id="KW-0540">Nuclease</keyword>
<name>A0ABZ2F6J8_METCP</name>
<dbReference type="EMBL" id="CP104311">
    <property type="protein sequence ID" value="WWF02394.1"/>
    <property type="molecule type" value="Genomic_DNA"/>
</dbReference>
<evidence type="ECO:0000313" key="9">
    <source>
        <dbReference type="EMBL" id="WWF02394.1"/>
    </source>
</evidence>
<sequence length="135" mass="14704">MKYLLDTNVISDFAKGHPAVLPKLKQTPPRLVGISSITLMEIEFGLQLNPERARKLAPVLESLLNSIEVFDFSPGDAKTAAALRAALQKRGTAIGAYDVLLAGAALRRGLIFVTANTAEFERINGLQLEDWRESA</sequence>
<comment type="similarity">
    <text evidence="7">Belongs to the PINc/VapC protein family.</text>
</comment>
<dbReference type="Gene3D" id="3.40.50.1010">
    <property type="entry name" value="5'-nuclease"/>
    <property type="match status" value="1"/>
</dbReference>
<gene>
    <name evidence="9" type="ORF">N4J17_01900</name>
</gene>
<dbReference type="SUPFAM" id="SSF88723">
    <property type="entry name" value="PIN domain-like"/>
    <property type="match status" value="1"/>
</dbReference>
<dbReference type="CDD" id="cd18750">
    <property type="entry name" value="PIN_VapC4-5_FitB-like"/>
    <property type="match status" value="1"/>
</dbReference>
<keyword evidence="2" id="KW-1277">Toxin-antitoxin system</keyword>
<evidence type="ECO:0000256" key="6">
    <source>
        <dbReference type="ARBA" id="ARBA00022842"/>
    </source>
</evidence>
<dbReference type="InterPro" id="IPR029060">
    <property type="entry name" value="PIN-like_dom_sf"/>
</dbReference>
<evidence type="ECO:0000256" key="7">
    <source>
        <dbReference type="ARBA" id="ARBA00038093"/>
    </source>
</evidence>
<keyword evidence="10" id="KW-1185">Reference proteome</keyword>
<proteinExistence type="inferred from homology"/>
<evidence type="ECO:0000256" key="1">
    <source>
        <dbReference type="ARBA" id="ARBA00001946"/>
    </source>
</evidence>
<dbReference type="InterPro" id="IPR002716">
    <property type="entry name" value="PIN_dom"/>
</dbReference>
<evidence type="ECO:0000259" key="8">
    <source>
        <dbReference type="Pfam" id="PF01850"/>
    </source>
</evidence>
<dbReference type="PANTHER" id="PTHR33653:SF1">
    <property type="entry name" value="RIBONUCLEASE VAPC2"/>
    <property type="match status" value="1"/>
</dbReference>
<evidence type="ECO:0000313" key="10">
    <source>
        <dbReference type="Proteomes" id="UP001359308"/>
    </source>
</evidence>
<keyword evidence="5" id="KW-0378">Hydrolase</keyword>